<dbReference type="Pfam" id="PF01177">
    <property type="entry name" value="Asp_Glu_race"/>
    <property type="match status" value="1"/>
</dbReference>
<name>A0A3B0CE90_9BACL</name>
<keyword evidence="4" id="KW-1185">Reference proteome</keyword>
<gene>
    <name evidence="3" type="ORF">D7M11_12970</name>
</gene>
<keyword evidence="2" id="KW-0413">Isomerase</keyword>
<dbReference type="PROSITE" id="PS00923">
    <property type="entry name" value="ASP_GLU_RACEMASE_1"/>
    <property type="match status" value="1"/>
</dbReference>
<sequence length="233" mass="26012">MKTIGLIGGLSWESTAYYYKYINEGVKDRLGGLHSAKCLLYSFDFAEIVNLQQTGRWQEAAALLAEAAVKLEQSGCDVILICTNTMHTVAEQVQRAIRIPLLHIIDVTADEVKRKSLRKVGLLGTQYTMEQPFYLERLEKLGIEAIVPEAADRKRVHEIIFHELCRGELKPSSKAEYLQIIDRLHARGAEGIILGCTEIPLLLQDGDGPLPLFDTTYLHSSAAVEYVLQTANV</sequence>
<organism evidence="3 4">
    <name type="scientific">Paenibacillus ginsengarvi</name>
    <dbReference type="NCBI Taxonomy" id="400777"/>
    <lineage>
        <taxon>Bacteria</taxon>
        <taxon>Bacillati</taxon>
        <taxon>Bacillota</taxon>
        <taxon>Bacilli</taxon>
        <taxon>Bacillales</taxon>
        <taxon>Paenibacillaceae</taxon>
        <taxon>Paenibacillus</taxon>
    </lineage>
</organism>
<dbReference type="EMBL" id="RBAH01000008">
    <property type="protein sequence ID" value="RKN84395.1"/>
    <property type="molecule type" value="Genomic_DNA"/>
</dbReference>
<dbReference type="InterPro" id="IPR033134">
    <property type="entry name" value="Asp/Glu_racemase_AS_2"/>
</dbReference>
<dbReference type="GO" id="GO:0047661">
    <property type="term" value="F:amino-acid racemase activity"/>
    <property type="evidence" value="ECO:0007669"/>
    <property type="project" value="InterPro"/>
</dbReference>
<reference evidence="3 4" key="1">
    <citation type="journal article" date="2007" name="Int. J. Syst. Evol. Microbiol.">
        <title>Paenibacillus ginsengarvi sp. nov., isolated from soil from ginseng cultivation.</title>
        <authorList>
            <person name="Yoon M.H."/>
            <person name="Ten L.N."/>
            <person name="Im W.T."/>
        </authorList>
    </citation>
    <scope>NUCLEOTIDE SEQUENCE [LARGE SCALE GENOMIC DNA]</scope>
    <source>
        <strain evidence="3 4">KCTC 13059</strain>
    </source>
</reference>
<dbReference type="InterPro" id="IPR018187">
    <property type="entry name" value="Asp/Glu_racemase_AS_1"/>
</dbReference>
<evidence type="ECO:0000256" key="2">
    <source>
        <dbReference type="ARBA" id="ARBA00023235"/>
    </source>
</evidence>
<dbReference type="OrthoDB" id="9803739at2"/>
<protein>
    <submittedName>
        <fullName evidence="3">Aspartate/glutamate racemase family protein</fullName>
    </submittedName>
</protein>
<evidence type="ECO:0000313" key="4">
    <source>
        <dbReference type="Proteomes" id="UP000282311"/>
    </source>
</evidence>
<dbReference type="PANTHER" id="PTHR21198:SF7">
    <property type="entry name" value="ASPARTATE-GLUTAMATE RACEMASE FAMILY"/>
    <property type="match status" value="1"/>
</dbReference>
<comment type="caution">
    <text evidence="3">The sequence shown here is derived from an EMBL/GenBank/DDBJ whole genome shotgun (WGS) entry which is preliminary data.</text>
</comment>
<dbReference type="Proteomes" id="UP000282311">
    <property type="component" value="Unassembled WGS sequence"/>
</dbReference>
<dbReference type="RefSeq" id="WP_120747651.1">
    <property type="nucleotide sequence ID" value="NZ_RBAH01000008.1"/>
</dbReference>
<dbReference type="SUPFAM" id="SSF53681">
    <property type="entry name" value="Aspartate/glutamate racemase"/>
    <property type="match status" value="2"/>
</dbReference>
<evidence type="ECO:0000313" key="3">
    <source>
        <dbReference type="EMBL" id="RKN84395.1"/>
    </source>
</evidence>
<comment type="similarity">
    <text evidence="1">Belongs to the aspartate/glutamate racemases family.</text>
</comment>
<dbReference type="InterPro" id="IPR015942">
    <property type="entry name" value="Asp/Glu/hydantoin_racemase"/>
</dbReference>
<dbReference type="PANTHER" id="PTHR21198">
    <property type="entry name" value="GLUTAMATE RACEMASE"/>
    <property type="match status" value="1"/>
</dbReference>
<evidence type="ECO:0000256" key="1">
    <source>
        <dbReference type="ARBA" id="ARBA00007847"/>
    </source>
</evidence>
<dbReference type="InterPro" id="IPR004380">
    <property type="entry name" value="Asp_race"/>
</dbReference>
<proteinExistence type="inferred from homology"/>
<dbReference type="PROSITE" id="PS00924">
    <property type="entry name" value="ASP_GLU_RACEMASE_2"/>
    <property type="match status" value="1"/>
</dbReference>
<dbReference type="AlphaFoldDB" id="A0A3B0CE90"/>
<accession>A0A3B0CE90</accession>
<dbReference type="InterPro" id="IPR001920">
    <property type="entry name" value="Asp/Glu_race"/>
</dbReference>
<dbReference type="NCBIfam" id="TIGR00035">
    <property type="entry name" value="asp_race"/>
    <property type="match status" value="1"/>
</dbReference>
<dbReference type="Gene3D" id="3.40.50.1860">
    <property type="match status" value="2"/>
</dbReference>